<feature type="signal peptide" evidence="2">
    <location>
        <begin position="1"/>
        <end position="24"/>
    </location>
</feature>
<protein>
    <submittedName>
        <fullName evidence="3">Uncharacterized protein</fullName>
    </submittedName>
</protein>
<evidence type="ECO:0000256" key="1">
    <source>
        <dbReference type="SAM" id="MobiDB-lite"/>
    </source>
</evidence>
<sequence length="256" mass="27789">DKYTLLRLIRVVSLVAAGAQVTKARMTCYYCSTNTESGIPYDSDCDSYYYNGSSISTYDGYTACDITVSDNGYVYRGGAFYDHTDGECSYGLDSTQCYCVGDYCNTESYCAQCGYPRPTPGTTELTTLTTSEPPPTTMGPTTENTSEPPTTTMEPITATTSKPSQSTSSATTLTSAKPPGSLRCYNCINCSSVDEDSTDVLEDEFLACTTIIFLDSTEVIRGGTYDEHPDGECVEHTASVSCWCSHDLCNNYPIDF</sequence>
<organism evidence="3 4">
    <name type="scientific">Meganyctiphanes norvegica</name>
    <name type="common">Northern krill</name>
    <name type="synonym">Thysanopoda norvegica</name>
    <dbReference type="NCBI Taxonomy" id="48144"/>
    <lineage>
        <taxon>Eukaryota</taxon>
        <taxon>Metazoa</taxon>
        <taxon>Ecdysozoa</taxon>
        <taxon>Arthropoda</taxon>
        <taxon>Crustacea</taxon>
        <taxon>Multicrustacea</taxon>
        <taxon>Malacostraca</taxon>
        <taxon>Eumalacostraca</taxon>
        <taxon>Eucarida</taxon>
        <taxon>Euphausiacea</taxon>
        <taxon>Euphausiidae</taxon>
        <taxon>Meganyctiphanes</taxon>
    </lineage>
</organism>
<feature type="region of interest" description="Disordered" evidence="1">
    <location>
        <begin position="122"/>
        <end position="175"/>
    </location>
</feature>
<dbReference type="Proteomes" id="UP001497623">
    <property type="component" value="Unassembled WGS sequence"/>
</dbReference>
<proteinExistence type="predicted"/>
<gene>
    <name evidence="3" type="ORF">MNOR_LOCUS25595</name>
</gene>
<feature type="non-terminal residue" evidence="3">
    <location>
        <position position="1"/>
    </location>
</feature>
<feature type="compositionally biased region" description="Low complexity" evidence="1">
    <location>
        <begin position="122"/>
        <end position="131"/>
    </location>
</feature>
<keyword evidence="4" id="KW-1185">Reference proteome</keyword>
<accession>A0AAV2RI67</accession>
<comment type="caution">
    <text evidence="3">The sequence shown here is derived from an EMBL/GenBank/DDBJ whole genome shotgun (WGS) entry which is preliminary data.</text>
</comment>
<evidence type="ECO:0000313" key="4">
    <source>
        <dbReference type="Proteomes" id="UP001497623"/>
    </source>
</evidence>
<evidence type="ECO:0000256" key="2">
    <source>
        <dbReference type="SAM" id="SignalP"/>
    </source>
</evidence>
<reference evidence="3 4" key="1">
    <citation type="submission" date="2024-05" db="EMBL/GenBank/DDBJ databases">
        <authorList>
            <person name="Wallberg A."/>
        </authorList>
    </citation>
    <scope>NUCLEOTIDE SEQUENCE [LARGE SCALE GENOMIC DNA]</scope>
</reference>
<feature type="compositionally biased region" description="Low complexity" evidence="1">
    <location>
        <begin position="138"/>
        <end position="175"/>
    </location>
</feature>
<evidence type="ECO:0000313" key="3">
    <source>
        <dbReference type="EMBL" id="CAL4126413.1"/>
    </source>
</evidence>
<dbReference type="EMBL" id="CAXKWB010024635">
    <property type="protein sequence ID" value="CAL4126413.1"/>
    <property type="molecule type" value="Genomic_DNA"/>
</dbReference>
<dbReference type="AlphaFoldDB" id="A0AAV2RI67"/>
<name>A0AAV2RI67_MEGNR</name>
<keyword evidence="2" id="KW-0732">Signal</keyword>
<feature type="chain" id="PRO_5043640539" evidence="2">
    <location>
        <begin position="25"/>
        <end position="256"/>
    </location>
</feature>